<dbReference type="EMBL" id="VYGV01000012">
    <property type="protein sequence ID" value="NWF46284.1"/>
    <property type="molecule type" value="Genomic_DNA"/>
</dbReference>
<dbReference type="PANTHER" id="PTHR35802">
    <property type="entry name" value="PROTEASE SYNTHASE AND SPORULATION PROTEIN PAI 2"/>
    <property type="match status" value="1"/>
</dbReference>
<dbReference type="PANTHER" id="PTHR35802:SF1">
    <property type="entry name" value="PROTEASE SYNTHASE AND SPORULATION PROTEIN PAI 2"/>
    <property type="match status" value="1"/>
</dbReference>
<dbReference type="Gene3D" id="2.30.110.10">
    <property type="entry name" value="Electron Transport, Fmn-binding Protein, Chain A"/>
    <property type="match status" value="1"/>
</dbReference>
<dbReference type="PIRSF" id="PIRSF010372">
    <property type="entry name" value="PaiB"/>
    <property type="match status" value="1"/>
</dbReference>
<evidence type="ECO:0000313" key="1">
    <source>
        <dbReference type="EMBL" id="NWF46284.1"/>
    </source>
</evidence>
<dbReference type="Pfam" id="PF04299">
    <property type="entry name" value="FMN_bind_2"/>
    <property type="match status" value="1"/>
</dbReference>
<dbReference type="Proteomes" id="UP000545507">
    <property type="component" value="Unassembled WGS sequence"/>
</dbReference>
<comment type="caution">
    <text evidence="1">The sequence shown here is derived from an EMBL/GenBank/DDBJ whole genome shotgun (WGS) entry which is preliminary data.</text>
</comment>
<protein>
    <submittedName>
        <fullName evidence="1">FMN-binding negative transcriptional regulator</fullName>
    </submittedName>
</protein>
<reference evidence="1 2" key="1">
    <citation type="submission" date="2019-09" db="EMBL/GenBank/DDBJ databases">
        <title>Hydrogenophaga aromatica sp. nov., isolated from a para-xylene-degrading enrichment culture.</title>
        <authorList>
            <person name="Tancsics A."/>
            <person name="Banerjee S."/>
        </authorList>
    </citation>
    <scope>NUCLEOTIDE SEQUENCE [LARGE SCALE GENOMIC DNA]</scope>
    <source>
        <strain evidence="1 2">D2P1</strain>
    </source>
</reference>
<proteinExistence type="predicted"/>
<dbReference type="SUPFAM" id="SSF50475">
    <property type="entry name" value="FMN-binding split barrel"/>
    <property type="match status" value="1"/>
</dbReference>
<sequence>MYLPPYHRLDDRDALCALIETHPLGTWVCQGTGGLIVNHIPFLLDRGQGPHGTLLGHVARANPVWRTWSADTPCVVAFQGPQTYITPGWYPGKTEHGRVVPTWNYTAAHAHGVARVFDDRDALRALLNRLTDVHEAPQAAPWRVADAPAPFIDQLMRAIVGIEIPIDRLEGKLKASQDEAWADREGTVNGLRACPGEAAQAMADLIQKALDTDTKP</sequence>
<dbReference type="RefSeq" id="WP_177136181.1">
    <property type="nucleotide sequence ID" value="NZ_VYGV01000012.1"/>
</dbReference>
<accession>A0A7Y8GY22</accession>
<organism evidence="1 2">
    <name type="scientific">Hydrogenophaga aromaticivorans</name>
    <dbReference type="NCBI Taxonomy" id="2610898"/>
    <lineage>
        <taxon>Bacteria</taxon>
        <taxon>Pseudomonadati</taxon>
        <taxon>Pseudomonadota</taxon>
        <taxon>Betaproteobacteria</taxon>
        <taxon>Burkholderiales</taxon>
        <taxon>Comamonadaceae</taxon>
        <taxon>Hydrogenophaga</taxon>
    </lineage>
</organism>
<evidence type="ECO:0000313" key="2">
    <source>
        <dbReference type="Proteomes" id="UP000545507"/>
    </source>
</evidence>
<dbReference type="AlphaFoldDB" id="A0A7Y8GY22"/>
<keyword evidence="2" id="KW-1185">Reference proteome</keyword>
<dbReference type="InterPro" id="IPR012349">
    <property type="entry name" value="Split_barrel_FMN-bd"/>
</dbReference>
<gene>
    <name evidence="1" type="ORF">F3K02_13640</name>
</gene>
<dbReference type="InterPro" id="IPR007396">
    <property type="entry name" value="TR_PAI2-type"/>
</dbReference>
<name>A0A7Y8GY22_9BURK</name>